<comment type="caution">
    <text evidence="2">The sequence shown here is derived from an EMBL/GenBank/DDBJ whole genome shotgun (WGS) entry which is preliminary data.</text>
</comment>
<feature type="region of interest" description="Disordered" evidence="1">
    <location>
        <begin position="214"/>
        <end position="331"/>
    </location>
</feature>
<feature type="compositionally biased region" description="Polar residues" evidence="1">
    <location>
        <begin position="217"/>
        <end position="234"/>
    </location>
</feature>
<organism evidence="2 3">
    <name type="scientific">Paraconiothyrium brasiliense</name>
    <dbReference type="NCBI Taxonomy" id="300254"/>
    <lineage>
        <taxon>Eukaryota</taxon>
        <taxon>Fungi</taxon>
        <taxon>Dikarya</taxon>
        <taxon>Ascomycota</taxon>
        <taxon>Pezizomycotina</taxon>
        <taxon>Dothideomycetes</taxon>
        <taxon>Pleosporomycetidae</taxon>
        <taxon>Pleosporales</taxon>
        <taxon>Massarineae</taxon>
        <taxon>Didymosphaeriaceae</taxon>
        <taxon>Paraconiothyrium</taxon>
    </lineage>
</organism>
<evidence type="ECO:0000313" key="2">
    <source>
        <dbReference type="EMBL" id="KAL1597979.1"/>
    </source>
</evidence>
<reference evidence="2 3" key="1">
    <citation type="submission" date="2024-02" db="EMBL/GenBank/DDBJ databases">
        <title>De novo assembly and annotation of 12 fungi associated with fruit tree decline syndrome in Ontario, Canada.</title>
        <authorList>
            <person name="Sulman M."/>
            <person name="Ellouze W."/>
            <person name="Ilyukhin E."/>
        </authorList>
    </citation>
    <scope>NUCLEOTIDE SEQUENCE [LARGE SCALE GENOMIC DNA]</scope>
    <source>
        <strain evidence="2 3">M42-189</strain>
    </source>
</reference>
<name>A0ABR3R0N0_9PLEO</name>
<feature type="compositionally biased region" description="Acidic residues" evidence="1">
    <location>
        <begin position="551"/>
        <end position="572"/>
    </location>
</feature>
<feature type="region of interest" description="Disordered" evidence="1">
    <location>
        <begin position="453"/>
        <end position="526"/>
    </location>
</feature>
<feature type="compositionally biased region" description="Acidic residues" evidence="1">
    <location>
        <begin position="584"/>
        <end position="612"/>
    </location>
</feature>
<sequence length="627" mass="69131">MTKAMPSHPRLTMSTEQAFVNMFRVTHTPHVDPDQDPTIAQVEAAREDYIVRLMDAMLNLTDIHDKLDKNGTYPTRVQMFEPAGNTKHGWYVGEDLVESRCHVLFEVIIDRCRRGFRGQVKEDLARNMKLKYGFVKDYPVPTADMTGNCQSRIEMVITVLHYWKTVCAEAINDIEHMFALANHPQIIWSTKCKTAESNDCKAKKIEELKAKVKEISKTQQQKNTIHKPSTQRSRVTAAHKAPLHSNPDSQLPASMPHIPELLTTSGSSVAGDPMAAANPFQNPTTGLDGPPLDSQGDGRGPNLRPHGLPSPHQYHAYPGKPTQDQHSPMHLTGATIGTFNAFAAPLNSGVGFDSMFRSGQYNNHQGSMYGTNVTGTQRGTTNARSWEPWQTATHSHGLSPASPSAVQGLHAAPRAQASGQFQQRHNAGFRNHMGAQDTITSQQLHEPYFHTAQPYHSFGLGHSAPPQVRAPSKRPPSQPLPASANQPAQSFKKPRTGEVTAAPQLQQLGTPESQAPPRVRDKVWPAPMPWPASIGAKLPASLIAAHNAAETEAETGTDSDDDSDEEEDSEDYPEYHKHQKDPYSDDDDYAADEDEPESDDDSKEAYEEGPESDGEHDADEVLHSFSR</sequence>
<evidence type="ECO:0000256" key="1">
    <source>
        <dbReference type="SAM" id="MobiDB-lite"/>
    </source>
</evidence>
<gene>
    <name evidence="2" type="ORF">SLS60_008467</name>
</gene>
<evidence type="ECO:0000313" key="3">
    <source>
        <dbReference type="Proteomes" id="UP001521785"/>
    </source>
</evidence>
<feature type="compositionally biased region" description="Basic and acidic residues" evidence="1">
    <location>
        <begin position="573"/>
        <end position="583"/>
    </location>
</feature>
<proteinExistence type="predicted"/>
<protein>
    <submittedName>
        <fullName evidence="2">Uncharacterized protein</fullName>
    </submittedName>
</protein>
<feature type="compositionally biased region" description="Polar residues" evidence="1">
    <location>
        <begin position="503"/>
        <end position="513"/>
    </location>
</feature>
<dbReference type="Proteomes" id="UP001521785">
    <property type="component" value="Unassembled WGS sequence"/>
</dbReference>
<dbReference type="EMBL" id="JAKJXO020000012">
    <property type="protein sequence ID" value="KAL1597979.1"/>
    <property type="molecule type" value="Genomic_DNA"/>
</dbReference>
<feature type="region of interest" description="Disordered" evidence="1">
    <location>
        <begin position="547"/>
        <end position="627"/>
    </location>
</feature>
<feature type="compositionally biased region" description="Basic and acidic residues" evidence="1">
    <location>
        <begin position="613"/>
        <end position="627"/>
    </location>
</feature>
<accession>A0ABR3R0N0</accession>
<keyword evidence="3" id="KW-1185">Reference proteome</keyword>